<reference evidence="2 3" key="1">
    <citation type="submission" date="2019-04" db="EMBL/GenBank/DDBJ databases">
        <title>Lewinella litorea sp. nov., isolated from a marine sand.</title>
        <authorList>
            <person name="Yoon J.-H."/>
        </authorList>
    </citation>
    <scope>NUCLEOTIDE SEQUENCE [LARGE SCALE GENOMIC DNA]</scope>
    <source>
        <strain evidence="2 3">HSMS-39</strain>
    </source>
</reference>
<name>A0A4V3XKL8_9BACT</name>
<comment type="caution">
    <text evidence="2">The sequence shown here is derived from an EMBL/GenBank/DDBJ whole genome shotgun (WGS) entry which is preliminary data.</text>
</comment>
<protein>
    <submittedName>
        <fullName evidence="2">T9SS type A sorting domain-containing protein</fullName>
    </submittedName>
</protein>
<evidence type="ECO:0000313" key="3">
    <source>
        <dbReference type="Proteomes" id="UP000308528"/>
    </source>
</evidence>
<gene>
    <name evidence="2" type="ORF">E4021_13905</name>
</gene>
<accession>A0A4V3XKL8</accession>
<dbReference type="Gene3D" id="2.60.120.260">
    <property type="entry name" value="Galactose-binding domain-like"/>
    <property type="match status" value="3"/>
</dbReference>
<keyword evidence="1" id="KW-0732">Signal</keyword>
<feature type="signal peptide" evidence="1">
    <location>
        <begin position="1"/>
        <end position="19"/>
    </location>
</feature>
<dbReference type="InterPro" id="IPR008979">
    <property type="entry name" value="Galactose-bd-like_sf"/>
</dbReference>
<dbReference type="RefSeq" id="WP_136459978.1">
    <property type="nucleotide sequence ID" value="NZ_SRSF01000007.1"/>
</dbReference>
<organism evidence="2 3">
    <name type="scientific">Neolewinella litorea</name>
    <dbReference type="NCBI Taxonomy" id="2562452"/>
    <lineage>
        <taxon>Bacteria</taxon>
        <taxon>Pseudomonadati</taxon>
        <taxon>Bacteroidota</taxon>
        <taxon>Saprospiria</taxon>
        <taxon>Saprospirales</taxon>
        <taxon>Lewinellaceae</taxon>
        <taxon>Neolewinella</taxon>
    </lineage>
</organism>
<dbReference type="SUPFAM" id="SSF49785">
    <property type="entry name" value="Galactose-binding domain-like"/>
    <property type="match status" value="1"/>
</dbReference>
<evidence type="ECO:0000313" key="2">
    <source>
        <dbReference type="EMBL" id="THH37513.1"/>
    </source>
</evidence>
<dbReference type="OrthoDB" id="5381604at2"/>
<feature type="chain" id="PRO_5020568433" evidence="1">
    <location>
        <begin position="20"/>
        <end position="899"/>
    </location>
</feature>
<dbReference type="AlphaFoldDB" id="A0A4V3XKL8"/>
<dbReference type="EMBL" id="SRSF01000007">
    <property type="protein sequence ID" value="THH37513.1"/>
    <property type="molecule type" value="Genomic_DNA"/>
</dbReference>
<evidence type="ECO:0000256" key="1">
    <source>
        <dbReference type="SAM" id="SignalP"/>
    </source>
</evidence>
<proteinExistence type="predicted"/>
<dbReference type="Proteomes" id="UP000308528">
    <property type="component" value="Unassembled WGS sequence"/>
</dbReference>
<keyword evidence="3" id="KW-1185">Reference proteome</keyword>
<sequence length="899" mass="96985">MQRLLLFLLGCATALGLSAQTTVLENFEGTSMVTWEAIDGTYNGVVENPEDTTGINPSENVGSYTKADDRAFSLFVGTFDAPLDLSTNNRFSIQIYAGAATSFILKLEGPEGNAEIKKNIPTANVWRTYTFDFSGSSDLEPTRAILFFDDGVEDSGDTYLFDNFTVSPAGPCAGTVMDPTIIDDFECQRNASYGVPGFNDIMVIVNPDKSGINTSDSVGQYTDQAGAFHALVIDYDDAIDLSVNNLVCMKVWAPVAGEILFKLEGGSSPNKEVRVMVSETETWTEVCANFSDQSNANHKKLVLFLNVGVDDAEGDIYYIDDITITPAPAAEAIEDFEDGAKLTWTAGGNNGTFNGAIENPDTEGNSSATVGSYTRGPAPFATLNAMLPSGLDLSGNPQLNLDVWAPDDNTVVTMQLFSPTEGRKSTDATAATGQSWQTLSFNFEEFADVTDFESISLIFAPNTTGTGTYYFDNLTQGESTVDACADVETDPRILDDFECQRNANYSVGGEWISVINNPDGGNDSPNKSTKVGAFDDQPGAFNALAIDFDGAIDLSLNNQLKVDIWAPVDGQILFKLEGGSAAAAEIFQDIPSTEEWNTYTVDLSPYEDMGYTRLVLFFGAGGDNAAVNTYYFDNLRLTRSPYVNSCITTFETEDFTLVGWRYFANGDFEGNDFIISENPDQSGINTSETVGTFEEAPNGETFAGMFADLDAPLVLSSGQKMITMKMWMPVAGSVVFKLEQGIDGAPGSGDVVADYTTPGEWQELTFDMSALPDGASYNRITLIPNNTAVPEAAQTHYFDDIAVGSGDCANTTGIFTPVRLDALRVYPNPITNQLTVENPNGAVRFTLTNMLGQPVKQLVVEGARTQVQWPLADLPAATYVLTAHDRSGLPLARSIVVKR</sequence>